<proteinExistence type="predicted"/>
<protein>
    <recommendedName>
        <fullName evidence="3">Ras-GAP domain-containing protein</fullName>
    </recommendedName>
</protein>
<name>A0A6B2KY42_9EUKA</name>
<dbReference type="PROSITE" id="PS00509">
    <property type="entry name" value="RAS_GTPASE_ACTIV_1"/>
    <property type="match status" value="1"/>
</dbReference>
<evidence type="ECO:0000256" key="2">
    <source>
        <dbReference type="SAM" id="MobiDB-lite"/>
    </source>
</evidence>
<keyword evidence="1" id="KW-0343">GTPase activation</keyword>
<accession>A0A6B2KY42</accession>
<dbReference type="Pfam" id="PF00616">
    <property type="entry name" value="RasGAP"/>
    <property type="match status" value="2"/>
</dbReference>
<dbReference type="InterPro" id="IPR006869">
    <property type="entry name" value="DUF547"/>
</dbReference>
<dbReference type="InterPro" id="IPR008936">
    <property type="entry name" value="Rho_GTPase_activation_prot"/>
</dbReference>
<sequence length="849" mass="97332">MENENAKNDAILKDCLADLNLFEKNFKDKNVEPKTVEAQITDDPDTPPVSADVDDLRIKYKQVLDQLFSPERSIVYSYCAFGDTDTGDADPFANSIITLFRAYGNHMKLLDQLIQREVDYTFDYTTVFRRNSMCTKMMTFFSKDTGQSYLVDVLGTACRQIFESHTEILEVEAGPLKTKGLPPENLPEYINNLLTRCQQILDSVISKIDSCPGSFRYICYYLKKNVKTKWPDGGDDPWLKAIVGFFFLRFVCPAVVTPEGIGVTPSPDNEQRRKFVLVAKVLQNLANATSFAGTVKDLEPIDRWIKENTERVSKFLNALAEPPEAFLPFVITPLVSGVDVLKALAVLQQMTRVKMVKIMRVIDNGPQADRSAVRDILSFLSLLLKYDFNGMVLKMDPSFTIEGLSQKLLTDTINSETAFKKFDADLEVEKCLTLNWLSDPEDKFLRRVQKESRKEKKKEDKAEPTDQKSAPKEGEEEMEEDKGQLVPIKLLDPVMLSLRLLSMIVPILRGSQKEERLQEMRRSEKFKHFCSYAYRLQKCDIHSLPNNEKKVFWLNIFHTLFLHSYLLVGFPSKGPLQKSGFYNIFQYKIGNYIYSLADIIELLKGTANAGDDKYRYFDKTDMRRNMGVNGVDGRLFFAMSFFHQSSPKFNAYYTETIDQQLDKAVELVINELVDPDINSVTVRVPPLFETFEEELRLYAQKKFGLKKDQGTEWVKPLLTVNIPVPGGETVIENCYTSIQKVTKSKPNVVFNIPETLQPKILLDVQFNLPEEPEQEVEEEKEKKGTKLKIKYDDSGFPTVPWPEQKLDNMSKEELIEYIRLCKRALKQGATIYGTLKDKSDPYLDVKDAY</sequence>
<dbReference type="GO" id="GO:0005096">
    <property type="term" value="F:GTPase activator activity"/>
    <property type="evidence" value="ECO:0007669"/>
    <property type="project" value="UniProtKB-KW"/>
</dbReference>
<dbReference type="PANTHER" id="PTHR10194:SF60">
    <property type="entry name" value="RAS GTPASE-ACTIVATING PROTEIN RASKOL"/>
    <property type="match status" value="1"/>
</dbReference>
<dbReference type="PANTHER" id="PTHR10194">
    <property type="entry name" value="RAS GTPASE-ACTIVATING PROTEINS"/>
    <property type="match status" value="1"/>
</dbReference>
<feature type="compositionally biased region" description="Basic and acidic residues" evidence="2">
    <location>
        <begin position="451"/>
        <end position="473"/>
    </location>
</feature>
<feature type="domain" description="Ras-GAP" evidence="3">
    <location>
        <begin position="88"/>
        <end position="287"/>
    </location>
</feature>
<dbReference type="InterPro" id="IPR039360">
    <property type="entry name" value="Ras_GTPase"/>
</dbReference>
<evidence type="ECO:0000256" key="1">
    <source>
        <dbReference type="ARBA" id="ARBA00022468"/>
    </source>
</evidence>
<dbReference type="SMART" id="SM00323">
    <property type="entry name" value="RasGAP"/>
    <property type="match status" value="1"/>
</dbReference>
<evidence type="ECO:0000313" key="4">
    <source>
        <dbReference type="EMBL" id="NDV29518.1"/>
    </source>
</evidence>
<dbReference type="Gene3D" id="1.10.506.10">
    <property type="entry name" value="GTPase Activation - p120gap, domain 1"/>
    <property type="match status" value="2"/>
</dbReference>
<dbReference type="AlphaFoldDB" id="A0A6B2KY42"/>
<dbReference type="EMBL" id="GIBP01000549">
    <property type="protein sequence ID" value="NDV29518.1"/>
    <property type="molecule type" value="Transcribed_RNA"/>
</dbReference>
<dbReference type="InterPro" id="IPR023152">
    <property type="entry name" value="RasGAP_CS"/>
</dbReference>
<dbReference type="Pfam" id="PF04784">
    <property type="entry name" value="DUF547"/>
    <property type="match status" value="1"/>
</dbReference>
<feature type="region of interest" description="Disordered" evidence="2">
    <location>
        <begin position="451"/>
        <end position="482"/>
    </location>
</feature>
<dbReference type="SUPFAM" id="SSF48350">
    <property type="entry name" value="GTPase activation domain, GAP"/>
    <property type="match status" value="1"/>
</dbReference>
<reference evidence="4" key="1">
    <citation type="journal article" date="2020" name="J. Eukaryot. Microbiol.">
        <title>De novo Sequencing, Assembly and Annotation of the Transcriptome for the Free-Living Testate Amoeba Arcella intermedia.</title>
        <authorList>
            <person name="Ribeiro G.M."/>
            <person name="Porfirio-Sousa A.L."/>
            <person name="Maurer-Alcala X.X."/>
            <person name="Katz L.A."/>
            <person name="Lahr D.J.G."/>
        </authorList>
    </citation>
    <scope>NUCLEOTIDE SEQUENCE</scope>
</reference>
<dbReference type="PROSITE" id="PS50018">
    <property type="entry name" value="RAS_GTPASE_ACTIV_2"/>
    <property type="match status" value="1"/>
</dbReference>
<evidence type="ECO:0000259" key="3">
    <source>
        <dbReference type="PROSITE" id="PS50018"/>
    </source>
</evidence>
<dbReference type="InterPro" id="IPR001936">
    <property type="entry name" value="RasGAP_dom"/>
</dbReference>
<organism evidence="4">
    <name type="scientific">Arcella intermedia</name>
    <dbReference type="NCBI Taxonomy" id="1963864"/>
    <lineage>
        <taxon>Eukaryota</taxon>
        <taxon>Amoebozoa</taxon>
        <taxon>Tubulinea</taxon>
        <taxon>Elardia</taxon>
        <taxon>Arcellinida</taxon>
        <taxon>Sphaerothecina</taxon>
        <taxon>Arcellidae</taxon>
        <taxon>Arcella</taxon>
    </lineage>
</organism>